<feature type="compositionally biased region" description="Low complexity" evidence="1">
    <location>
        <begin position="67"/>
        <end position="80"/>
    </location>
</feature>
<keyword evidence="3" id="KW-1185">Reference proteome</keyword>
<dbReference type="AlphaFoldDB" id="A0AAE1PB17"/>
<reference evidence="2" key="1">
    <citation type="submission" date="2023-11" db="EMBL/GenBank/DDBJ databases">
        <title>Genome assemblies of two species of porcelain crab, Petrolisthes cinctipes and Petrolisthes manimaculis (Anomura: Porcellanidae).</title>
        <authorList>
            <person name="Angst P."/>
        </authorList>
    </citation>
    <scope>NUCLEOTIDE SEQUENCE</scope>
    <source>
        <strain evidence="2">PB745_02</strain>
        <tissue evidence="2">Gill</tissue>
    </source>
</reference>
<protein>
    <submittedName>
        <fullName evidence="2">Uncharacterized protein</fullName>
    </submittedName>
</protein>
<organism evidence="2 3">
    <name type="scientific">Petrolisthes manimaculis</name>
    <dbReference type="NCBI Taxonomy" id="1843537"/>
    <lineage>
        <taxon>Eukaryota</taxon>
        <taxon>Metazoa</taxon>
        <taxon>Ecdysozoa</taxon>
        <taxon>Arthropoda</taxon>
        <taxon>Crustacea</taxon>
        <taxon>Multicrustacea</taxon>
        <taxon>Malacostraca</taxon>
        <taxon>Eumalacostraca</taxon>
        <taxon>Eucarida</taxon>
        <taxon>Decapoda</taxon>
        <taxon>Pleocyemata</taxon>
        <taxon>Anomura</taxon>
        <taxon>Galatheoidea</taxon>
        <taxon>Porcellanidae</taxon>
        <taxon>Petrolisthes</taxon>
    </lineage>
</organism>
<accession>A0AAE1PB17</accession>
<evidence type="ECO:0000313" key="3">
    <source>
        <dbReference type="Proteomes" id="UP001292094"/>
    </source>
</evidence>
<proteinExistence type="predicted"/>
<dbReference type="Proteomes" id="UP001292094">
    <property type="component" value="Unassembled WGS sequence"/>
</dbReference>
<comment type="caution">
    <text evidence="2">The sequence shown here is derived from an EMBL/GenBank/DDBJ whole genome shotgun (WGS) entry which is preliminary data.</text>
</comment>
<feature type="region of interest" description="Disordered" evidence="1">
    <location>
        <begin position="44"/>
        <end position="80"/>
    </location>
</feature>
<evidence type="ECO:0000313" key="2">
    <source>
        <dbReference type="EMBL" id="KAK4303922.1"/>
    </source>
</evidence>
<gene>
    <name evidence="2" type="ORF">Pmani_024096</name>
</gene>
<name>A0AAE1PB17_9EUCA</name>
<sequence length="80" mass="8274">MAQTKSVIISVIFVVNRGDSESSLPLLPTAKVAQVFLEPCHSRQQDCANSSGVHTQQHHDGSDVEPSTAAGTGGAASTRG</sequence>
<dbReference type="EMBL" id="JAWZYT010002513">
    <property type="protein sequence ID" value="KAK4303922.1"/>
    <property type="molecule type" value="Genomic_DNA"/>
</dbReference>
<feature type="compositionally biased region" description="Polar residues" evidence="1">
    <location>
        <begin position="45"/>
        <end position="55"/>
    </location>
</feature>
<evidence type="ECO:0000256" key="1">
    <source>
        <dbReference type="SAM" id="MobiDB-lite"/>
    </source>
</evidence>